<gene>
    <name evidence="1" type="ORF">PXEA_LOCUS1769</name>
</gene>
<comment type="caution">
    <text evidence="1">The sequence shown here is derived from an EMBL/GenBank/DDBJ whole genome shotgun (WGS) entry which is preliminary data.</text>
</comment>
<protein>
    <submittedName>
        <fullName evidence="1">Uncharacterized protein</fullName>
    </submittedName>
</protein>
<evidence type="ECO:0000313" key="1">
    <source>
        <dbReference type="EMBL" id="VEL08329.1"/>
    </source>
</evidence>
<proteinExistence type="predicted"/>
<accession>A0A3S5CHB2</accession>
<reference evidence="1" key="1">
    <citation type="submission" date="2018-11" db="EMBL/GenBank/DDBJ databases">
        <authorList>
            <consortium name="Pathogen Informatics"/>
        </authorList>
    </citation>
    <scope>NUCLEOTIDE SEQUENCE</scope>
</reference>
<dbReference type="EMBL" id="CAAALY010003685">
    <property type="protein sequence ID" value="VEL08329.1"/>
    <property type="molecule type" value="Genomic_DNA"/>
</dbReference>
<keyword evidence="2" id="KW-1185">Reference proteome</keyword>
<organism evidence="1 2">
    <name type="scientific">Protopolystoma xenopodis</name>
    <dbReference type="NCBI Taxonomy" id="117903"/>
    <lineage>
        <taxon>Eukaryota</taxon>
        <taxon>Metazoa</taxon>
        <taxon>Spiralia</taxon>
        <taxon>Lophotrochozoa</taxon>
        <taxon>Platyhelminthes</taxon>
        <taxon>Monogenea</taxon>
        <taxon>Polyopisthocotylea</taxon>
        <taxon>Polystomatidea</taxon>
        <taxon>Polystomatidae</taxon>
        <taxon>Protopolystoma</taxon>
    </lineage>
</organism>
<name>A0A3S5CHB2_9PLAT</name>
<evidence type="ECO:0000313" key="2">
    <source>
        <dbReference type="Proteomes" id="UP000784294"/>
    </source>
</evidence>
<dbReference type="Proteomes" id="UP000784294">
    <property type="component" value="Unassembled WGS sequence"/>
</dbReference>
<sequence length="110" mass="11978">MDSLISIGNLKFTLLPRLWASPGMNVHSSCRLRSLCAVDLPSRPVRPVLVVGLAGIHEATQTKPFSMGLTLLCRDEGSTSQIVTQTRPYAPSCLTIELTSPRVHCDVAYL</sequence>
<dbReference type="AlphaFoldDB" id="A0A3S5CHB2"/>